<sequence length="1725" mass="193054">MTSLDHNNNLCLVTLHFPSSTSCHCPDHTFLGFNSASKGYDGSGIVYSDLDRLCDAVMGFLSGVLSNIKEHLGQHKDTLNDAIESLNTNKHAGKKGFNDAIVKVVEGVGRYNDGVRNSSNHVKNKITDFDREMKRLKKTVSEIVQNNRVADETLKYEQAAEEVQRRLAEYEKRAADFNKTLDMQNNDETTRNAINDLSDKLRDRIDNVRRTVVHEKTRLSELAAKEKERFQSLEACIKTTLVGVGTCVNREIGNKVNELIRGLRQMVQTIFQQLEKINKELPQHVDELQEWINNADKEIEVTQGHLKKITEQTDNSLTSLKYPIEDAVTELRKRRDELSTYIESTVKGGLTGLVTQVEEYFKVLKLNVQGEVGGSKQGLVKDWHFLSSELQTLGSGVTNTIKNGHLDKIVNGIEEYASGFNADEFGKKVEQWVSDALKNNAAVKYCMKRYISENKDRLKNGFPFNAEYVTTEKDELNYKNIQGIATRIKNKLSNQISSARAESDVVIKSKNLKKKVEYVQEVCGRFAQAIADKFNDPTNAVLKFAEEICGDIESVFCTKGRPPSYISYSDSHLKSAIRALLTALQSTVQRINDELQTFAVSLCDLGINVKGTVDKIKQIKQNISIDDNHNTSLARQITDSLSAVTGRVNDLDPILKEDGGSLKSQINDITVEITTKAITEMSTKITDTLKLLTRTISDAAFFANKKLENLKNFKVGKTPNKGELQELQHSFNDLKHPVAVALDAAKKFLGTVDHSGTATIQALGRDVDSQVESAKRTLITQARKQYVTSLQGLLVAFSTKAETELQPLPGLITKESESGFKGFMSIMDTQFLKHEKGLQALKKIPDKASPGQKSPLSQASTKLYGALKRLFHYLAKQPDLTYNFGKANPSHDALRMLLTAIEDSQRYDRTFMDYLNRLRKALGGLTSDKLCESSALILDALRLGFMGLVGELDKTYINMYEGAKPIKHWVIELPDSEKSKTTTTVDTLKDKASSESAKQKDVELTLDGKRGAMVCLSMIPIVYTALDHLKSGLDAEGWESYKMYDSTNPNHSLHKTFFHDQGYDIGAQPTIPYGELNHRQDFNGSSILKHLTNAEHKLFVAGEPADASLLRTDGSADLTVEVATDDGVVQKLYSSLHDYFTVCHLTRIEKPRAPCSVYEILVWCCGLQFNPVYERFKKHVESEFMKEDKQRPGTKTLQPFEAHPSPVKYTDVEKQLYNVSAHSHAVLTAILGHGHKDGIYACEFSDNSLKLDYPTSMIQLLCTLFDLLKRLYHQLYFLLQQCQLTTQLSGWRDCHYGRYIGGSGWQCNTKQCPKQDCDQRHDQSGNQTGGQYPNCGVKSPLQSFLEDGLKGHLPHSVTARGSSLSCGTCGSTPGMPCRTPMGFADIGATASHTMMGRNICEVLYDFCGRPNSPLTRLCGYLNCLLPSAPKTLTDMFSFYYHLTDRWGMHGNKHKKEAFEEKVKAANFGRSYGELNVYHLFTPSHSALKKGHSDGSLGSLVCLSRDAVVCGPYLRPITHAIYETFSSKHADKYLSWIVYLTASFYDLLKKLYDECNSKCGARGSNCHGKSCIKGCPTTSKKDPPRYHDRNCKSIVQCNATLPTLAKYGFVLGDPERLNGSAGIEKKRTCRDFCYVFAEAFEKDSHLVQFFKAIDKFMFTIRAPFLWMNVALWSLSLFYLICVMVGRLDVLHIRSHLRTPSSHRITAQSLLAAAQVGRLAKISYLQP</sequence>
<dbReference type="Gene3D" id="1.20.120.20">
    <property type="entry name" value="Apolipoprotein"/>
    <property type="match status" value="1"/>
</dbReference>
<keyword evidence="2" id="KW-0812">Transmembrane</keyword>
<keyword evidence="1" id="KW-0175">Coiled coil</keyword>
<feature type="transmembrane region" description="Helical" evidence="2">
    <location>
        <begin position="1663"/>
        <end position="1686"/>
    </location>
</feature>
<evidence type="ECO:0000256" key="2">
    <source>
        <dbReference type="SAM" id="Phobius"/>
    </source>
</evidence>
<protein>
    <recommendedName>
        <fullName evidence="4">C3H1-type domain-containing protein</fullName>
    </recommendedName>
</protein>
<reference evidence="3" key="1">
    <citation type="journal article" date="2014" name="Nucleic Acids Res.">
        <title>The evolutionary dynamics of variant antigen genes in Babesia reveal a history of genomic innovation underlying host-parasite interaction.</title>
        <authorList>
            <person name="Jackson A.P."/>
            <person name="Otto T.D."/>
            <person name="Darby A."/>
            <person name="Ramaprasad A."/>
            <person name="Xia D."/>
            <person name="Echaide I.E."/>
            <person name="Farber M."/>
            <person name="Gahlot S."/>
            <person name="Gamble J."/>
            <person name="Gupta D."/>
            <person name="Gupta Y."/>
            <person name="Jackson L."/>
            <person name="Malandrin L."/>
            <person name="Malas T.B."/>
            <person name="Moussa E."/>
            <person name="Nair M."/>
            <person name="Reid AJ."/>
            <person name="Sanders M."/>
            <person name="Sharma J."/>
            <person name="Tracey A."/>
            <person name="Quail M.A."/>
            <person name="Weir W."/>
            <person name="Wastling J.M."/>
            <person name="Hall N."/>
            <person name="Willadsen P."/>
            <person name="Lingelbach K."/>
            <person name="Shiels B."/>
            <person name="Tait A."/>
            <person name="Berriman M."/>
            <person name="Allred D.R."/>
            <person name="Pain A."/>
        </authorList>
    </citation>
    <scope>NUCLEOTIDE SEQUENCE</scope>
    <source>
        <strain evidence="3">Bond</strain>
    </source>
</reference>
<keyword evidence="2" id="KW-0472">Membrane</keyword>
<evidence type="ECO:0000256" key="1">
    <source>
        <dbReference type="SAM" id="Coils"/>
    </source>
</evidence>
<dbReference type="RefSeq" id="XP_012770934.1">
    <property type="nucleotide sequence ID" value="XM_012915480.1"/>
</dbReference>
<proteinExistence type="predicted"/>
<dbReference type="KEGG" id="bbig:BBBOND_0006550"/>
<dbReference type="GeneID" id="24562210"/>
<feature type="coiled-coil region" evidence="1">
    <location>
        <begin position="260"/>
        <end position="312"/>
    </location>
</feature>
<accession>A0A061BRC5</accession>
<feature type="coiled-coil region" evidence="1">
    <location>
        <begin position="153"/>
        <end position="187"/>
    </location>
</feature>
<evidence type="ECO:0008006" key="4">
    <source>
        <dbReference type="Google" id="ProtNLM"/>
    </source>
</evidence>
<evidence type="ECO:0000313" key="3">
    <source>
        <dbReference type="EMBL" id="CDR71993.1"/>
    </source>
</evidence>
<keyword evidence="2" id="KW-1133">Transmembrane helix</keyword>
<dbReference type="VEuPathDB" id="PiroplasmaDB:BBBOND_0006550"/>
<dbReference type="EMBL" id="LK055278">
    <property type="protein sequence ID" value="CDR71993.1"/>
    <property type="molecule type" value="Genomic_DNA"/>
</dbReference>
<organism evidence="3">
    <name type="scientific">Babesia bigemina</name>
    <dbReference type="NCBI Taxonomy" id="5866"/>
    <lineage>
        <taxon>Eukaryota</taxon>
        <taxon>Sar</taxon>
        <taxon>Alveolata</taxon>
        <taxon>Apicomplexa</taxon>
        <taxon>Aconoidasida</taxon>
        <taxon>Piroplasmida</taxon>
        <taxon>Babesiidae</taxon>
        <taxon>Babesia</taxon>
    </lineage>
</organism>
<gene>
    <name evidence="3" type="ORF">BBBOND_0006550</name>
</gene>
<name>A0A061BRC5_BABBI</name>
<dbReference type="OrthoDB" id="366917at2759"/>
<reference evidence="3" key="2">
    <citation type="submission" date="2014-06" db="EMBL/GenBank/DDBJ databases">
        <authorList>
            <person name="Aslett M."/>
            <person name="De Silva Nishadi"/>
        </authorList>
    </citation>
    <scope>NUCLEOTIDE SEQUENCE</scope>
    <source>
        <strain evidence="3">Bond</strain>
    </source>
</reference>